<sequence>MLSHKLQWLLLLILAQVHGLPSGICDGQTGIASADGLLCCPHSCGTCGGSGCDARFPGSEDSCCAANIIAANNACGTAPCVIAAAEQLHTQQASALTNEERPVADVEVILEVERQLAGKRKCPNGKYCDDGGTLNTQITCNAKNQCVCPSGRVWVSEGSDATKKYGTCALANTACPDGTHYCKPAGASCNAQNKCVCPKGSFFHARFTSDQYDGYCVPDDRSPDCVDGGTCVAQDPRTEVACSRGNTCVCLGRNRWWNGDNGTRDKKGFCDCQNGTACGRSCCKDICYTKTGAGPKAQECSKPLQCKKGHAPCGHTSRNGVPSVSTTCCEKGQVCVADANHVTSCAAQKTCPEGRRPCGGTAFNTNFATDSSEVYFEFTAHDKCCPRGASCGYTRSGKSRCNKPIKCGKGETPCGRYYREFYYHMSSPSYYPTYVEQHPNNICCPDATKDCIDPSSGSAPVQRSICVKKES</sequence>
<feature type="signal peptide" evidence="1">
    <location>
        <begin position="1"/>
        <end position="19"/>
    </location>
</feature>
<evidence type="ECO:0000313" key="2">
    <source>
        <dbReference type="EMBL" id="KAG5180976.1"/>
    </source>
</evidence>
<dbReference type="Proteomes" id="UP000664859">
    <property type="component" value="Unassembled WGS sequence"/>
</dbReference>
<organism evidence="2 3">
    <name type="scientific">Tribonema minus</name>
    <dbReference type="NCBI Taxonomy" id="303371"/>
    <lineage>
        <taxon>Eukaryota</taxon>
        <taxon>Sar</taxon>
        <taxon>Stramenopiles</taxon>
        <taxon>Ochrophyta</taxon>
        <taxon>PX clade</taxon>
        <taxon>Xanthophyceae</taxon>
        <taxon>Tribonematales</taxon>
        <taxon>Tribonemataceae</taxon>
        <taxon>Tribonema</taxon>
    </lineage>
</organism>
<evidence type="ECO:0000256" key="1">
    <source>
        <dbReference type="SAM" id="SignalP"/>
    </source>
</evidence>
<feature type="chain" id="PRO_5032770315" evidence="1">
    <location>
        <begin position="20"/>
        <end position="471"/>
    </location>
</feature>
<keyword evidence="1" id="KW-0732">Signal</keyword>
<evidence type="ECO:0000313" key="3">
    <source>
        <dbReference type="Proteomes" id="UP000664859"/>
    </source>
</evidence>
<reference evidence="2" key="1">
    <citation type="submission" date="2021-02" db="EMBL/GenBank/DDBJ databases">
        <title>First Annotated Genome of the Yellow-green Alga Tribonema minus.</title>
        <authorList>
            <person name="Mahan K.M."/>
        </authorList>
    </citation>
    <scope>NUCLEOTIDE SEQUENCE</scope>
    <source>
        <strain evidence="2">UTEX B ZZ1240</strain>
    </source>
</reference>
<accession>A0A835YSW4</accession>
<dbReference type="AlphaFoldDB" id="A0A835YSW4"/>
<keyword evidence="3" id="KW-1185">Reference proteome</keyword>
<name>A0A835YSW4_9STRA</name>
<proteinExistence type="predicted"/>
<protein>
    <submittedName>
        <fullName evidence="2">Uncharacterized protein</fullName>
    </submittedName>
</protein>
<dbReference type="OrthoDB" id="382013at2759"/>
<comment type="caution">
    <text evidence="2">The sequence shown here is derived from an EMBL/GenBank/DDBJ whole genome shotgun (WGS) entry which is preliminary data.</text>
</comment>
<dbReference type="EMBL" id="JAFCMP010000346">
    <property type="protein sequence ID" value="KAG5180976.1"/>
    <property type="molecule type" value="Genomic_DNA"/>
</dbReference>
<gene>
    <name evidence="2" type="ORF">JKP88DRAFT_263717</name>
</gene>